<dbReference type="Proteomes" id="UP001165289">
    <property type="component" value="Unassembled WGS sequence"/>
</dbReference>
<accession>A0AAV7JVG2</accession>
<gene>
    <name evidence="1" type="ORF">LOD99_7479</name>
</gene>
<evidence type="ECO:0000313" key="1">
    <source>
        <dbReference type="EMBL" id="KAI6652465.1"/>
    </source>
</evidence>
<reference evidence="1 2" key="1">
    <citation type="journal article" date="2023" name="BMC Biol.">
        <title>The compact genome of the sponge Oopsacas minuta (Hexactinellida) is lacking key metazoan core genes.</title>
        <authorList>
            <person name="Santini S."/>
            <person name="Schenkelaars Q."/>
            <person name="Jourda C."/>
            <person name="Duchesne M."/>
            <person name="Belahbib H."/>
            <person name="Rocher C."/>
            <person name="Selva M."/>
            <person name="Riesgo A."/>
            <person name="Vervoort M."/>
            <person name="Leys S.P."/>
            <person name="Kodjabachian L."/>
            <person name="Le Bivic A."/>
            <person name="Borchiellini C."/>
            <person name="Claverie J.M."/>
            <person name="Renard E."/>
        </authorList>
    </citation>
    <scope>NUCLEOTIDE SEQUENCE [LARGE SCALE GENOMIC DNA]</scope>
    <source>
        <strain evidence="1">SPO-2</strain>
    </source>
</reference>
<protein>
    <submittedName>
        <fullName evidence="1">Uncharacterized protein</fullName>
    </submittedName>
</protein>
<comment type="caution">
    <text evidence="1">The sequence shown here is derived from an EMBL/GenBank/DDBJ whole genome shotgun (WGS) entry which is preliminary data.</text>
</comment>
<proteinExistence type="predicted"/>
<name>A0AAV7JVG2_9METZ</name>
<dbReference type="AlphaFoldDB" id="A0AAV7JVG2"/>
<dbReference type="EMBL" id="JAKMXF010000299">
    <property type="protein sequence ID" value="KAI6652465.1"/>
    <property type="molecule type" value="Genomic_DNA"/>
</dbReference>
<keyword evidence="2" id="KW-1185">Reference proteome</keyword>
<organism evidence="1 2">
    <name type="scientific">Oopsacas minuta</name>
    <dbReference type="NCBI Taxonomy" id="111878"/>
    <lineage>
        <taxon>Eukaryota</taxon>
        <taxon>Metazoa</taxon>
        <taxon>Porifera</taxon>
        <taxon>Hexactinellida</taxon>
        <taxon>Hexasterophora</taxon>
        <taxon>Lyssacinosida</taxon>
        <taxon>Leucopsacidae</taxon>
        <taxon>Oopsacas</taxon>
    </lineage>
</organism>
<sequence length="104" mass="11698">MGEELALTGVLNGEHYLNIDTDIPCFEETQNFDEEIINEIVSRRICLDDYSEDDDVDDEFSTDYCTSSCPTVHSNRATVLLEQGVSEVQNAALDICAEKVFNRV</sequence>
<evidence type="ECO:0000313" key="2">
    <source>
        <dbReference type="Proteomes" id="UP001165289"/>
    </source>
</evidence>